<evidence type="ECO:0000313" key="1">
    <source>
        <dbReference type="EMBL" id="KRL92382.1"/>
    </source>
</evidence>
<name>A0A0R1UGF0_9LACO</name>
<proteinExistence type="predicted"/>
<dbReference type="Gene3D" id="3.40.50.1820">
    <property type="entry name" value="alpha/beta hydrolase"/>
    <property type="match status" value="1"/>
</dbReference>
<dbReference type="EMBL" id="AZFK01000005">
    <property type="protein sequence ID" value="KRL92382.1"/>
    <property type="molecule type" value="Genomic_DNA"/>
</dbReference>
<reference evidence="1 2" key="1">
    <citation type="journal article" date="2015" name="Genome Announc.">
        <title>Expanding the biotechnology potential of lactobacilli through comparative genomics of 213 strains and associated genera.</title>
        <authorList>
            <person name="Sun Z."/>
            <person name="Harris H.M."/>
            <person name="McCann A."/>
            <person name="Guo C."/>
            <person name="Argimon S."/>
            <person name="Zhang W."/>
            <person name="Yang X."/>
            <person name="Jeffery I.B."/>
            <person name="Cooney J.C."/>
            <person name="Kagawa T.F."/>
            <person name="Liu W."/>
            <person name="Song Y."/>
            <person name="Salvetti E."/>
            <person name="Wrobel A."/>
            <person name="Rasinkangas P."/>
            <person name="Parkhill J."/>
            <person name="Rea M.C."/>
            <person name="O'Sullivan O."/>
            <person name="Ritari J."/>
            <person name="Douillard F.P."/>
            <person name="Paul Ross R."/>
            <person name="Yang R."/>
            <person name="Briner A.E."/>
            <person name="Felis G.E."/>
            <person name="de Vos W.M."/>
            <person name="Barrangou R."/>
            <person name="Klaenhammer T.R."/>
            <person name="Caufield P.W."/>
            <person name="Cui Y."/>
            <person name="Zhang H."/>
            <person name="O'Toole P.W."/>
        </authorList>
    </citation>
    <scope>NUCLEOTIDE SEQUENCE [LARGE SCALE GENOMIC DNA]</scope>
    <source>
        <strain evidence="1 2">DSM 15946</strain>
    </source>
</reference>
<dbReference type="Proteomes" id="UP000050816">
    <property type="component" value="Unassembled WGS sequence"/>
</dbReference>
<sequence>MTDPIYVVHGYCANPEANWFPWLKQLGATQLHRPVHVVTLPEPDNPRLADWLAACQSQISQTDGVTLIGHSLGCITTLRFLAQADVQNVNLILVSGFDDLVPGLTELAPFTAESLDYAAIRAKLKAAVVISARDDHIVPYQFTQRLATNLAAPFILLPTGDHFITQTGGDRLPLLEFLLKNGLLIN</sequence>
<dbReference type="GO" id="GO:0016787">
    <property type="term" value="F:hydrolase activity"/>
    <property type="evidence" value="ECO:0007669"/>
    <property type="project" value="InterPro"/>
</dbReference>
<comment type="caution">
    <text evidence="1">The sequence shown here is derived from an EMBL/GenBank/DDBJ whole genome shotgun (WGS) entry which is preliminary data.</text>
</comment>
<dbReference type="InterPro" id="IPR010662">
    <property type="entry name" value="RBBP9/YdeN"/>
</dbReference>
<accession>A0A0R1UGF0</accession>
<dbReference type="RefSeq" id="WP_156648219.1">
    <property type="nucleotide sequence ID" value="NZ_AZFK01000005.1"/>
</dbReference>
<dbReference type="Pfam" id="PF06821">
    <property type="entry name" value="Ser_hydrolase"/>
    <property type="match status" value="1"/>
</dbReference>
<organism evidence="1 2">
    <name type="scientific">Limosilactobacillus ingluviei DSM 15946</name>
    <dbReference type="NCBI Taxonomy" id="1423760"/>
    <lineage>
        <taxon>Bacteria</taxon>
        <taxon>Bacillati</taxon>
        <taxon>Bacillota</taxon>
        <taxon>Bacilli</taxon>
        <taxon>Lactobacillales</taxon>
        <taxon>Lactobacillaceae</taxon>
        <taxon>Limosilactobacillus</taxon>
    </lineage>
</organism>
<protein>
    <recommendedName>
        <fullName evidence="3">Esterase</fullName>
    </recommendedName>
</protein>
<dbReference type="SUPFAM" id="SSF53474">
    <property type="entry name" value="alpha/beta-Hydrolases"/>
    <property type="match status" value="1"/>
</dbReference>
<dbReference type="PANTHER" id="PTHR15394:SF3">
    <property type="entry name" value="SERINE HYDROLASE RBBP9"/>
    <property type="match status" value="1"/>
</dbReference>
<dbReference type="InterPro" id="IPR029058">
    <property type="entry name" value="AB_hydrolase_fold"/>
</dbReference>
<gene>
    <name evidence="1" type="ORF">FC43_GL002039</name>
</gene>
<dbReference type="PATRIC" id="fig|1423760.3.peg.2139"/>
<evidence type="ECO:0000313" key="2">
    <source>
        <dbReference type="Proteomes" id="UP000050816"/>
    </source>
</evidence>
<dbReference type="AlphaFoldDB" id="A0A0R1UGF0"/>
<evidence type="ECO:0008006" key="3">
    <source>
        <dbReference type="Google" id="ProtNLM"/>
    </source>
</evidence>
<dbReference type="PANTHER" id="PTHR15394">
    <property type="entry name" value="SERINE HYDROLASE RBBP9"/>
    <property type="match status" value="1"/>
</dbReference>